<evidence type="ECO:0000313" key="8">
    <source>
        <dbReference type="Proteomes" id="UP000036987"/>
    </source>
</evidence>
<keyword evidence="2" id="KW-0227">DNA damage</keyword>
<organism evidence="7 8">
    <name type="scientific">Zostera marina</name>
    <name type="common">Eelgrass</name>
    <dbReference type="NCBI Taxonomy" id="29655"/>
    <lineage>
        <taxon>Eukaryota</taxon>
        <taxon>Viridiplantae</taxon>
        <taxon>Streptophyta</taxon>
        <taxon>Embryophyta</taxon>
        <taxon>Tracheophyta</taxon>
        <taxon>Spermatophyta</taxon>
        <taxon>Magnoliopsida</taxon>
        <taxon>Liliopsida</taxon>
        <taxon>Zosteraceae</taxon>
        <taxon>Zostera</taxon>
    </lineage>
</organism>
<proteinExistence type="predicted"/>
<dbReference type="InterPro" id="IPR033316">
    <property type="entry name" value="RBBP8-like"/>
</dbReference>
<dbReference type="EMBL" id="LFYR01000601">
    <property type="protein sequence ID" value="KMZ73134.1"/>
    <property type="molecule type" value="Genomic_DNA"/>
</dbReference>
<keyword evidence="8" id="KW-1185">Reference proteome</keyword>
<dbReference type="OMA" id="KGQHERP"/>
<dbReference type="Proteomes" id="UP000036987">
    <property type="component" value="Unassembled WGS sequence"/>
</dbReference>
<sequence>MDEIDTANPSMLPCNIPNEGGNGGDHKRLIHLSTILVATLQEMKDQVGQIEFLFCSQIFPGFQSHDLDAVEWRKREHDLMRQVEESRSLVANLEREKDDIWGEKEAAKVSVGVLEKKNAELLSELEGLKTKVEVLENETTNILRISDRERTALLTELDGSRTRIEVLEGEKAIKYEEILVEKRNRKSLVDDSLKLKEMYKQLKSQYNFLLKKTGLLTEKDRSDVVPGSFPVIPSHNTGLKDFENEDLEDDDITQPGSEPIEQKSVATDSDLMKFVREEEGISGVKRMVEEHPQYSNIRTSGTKRPKSCWRDTRANNHEKRGIDPHDDFLNTPLEDAMRCDLNSKDMEEVLNNNLDEEDEDPPAPIVNLKQPISITKPVNKGGFKYVEPVRKKADREKLKGIQCKQCKKFYDAVHSGGKDKKDNNTIQCEHHDGVSRHRYKYVPPMTPEGFWNIGFDSDT</sequence>
<dbReference type="PANTHER" id="PTHR15107:SF0">
    <property type="entry name" value="DNA ENDONUCLEASE ACTIVATOR CTP1 C-TERMINAL DOMAIN-CONTAINING PROTEIN"/>
    <property type="match status" value="1"/>
</dbReference>
<evidence type="ECO:0000256" key="2">
    <source>
        <dbReference type="ARBA" id="ARBA00022763"/>
    </source>
</evidence>
<feature type="region of interest" description="Disordered" evidence="5">
    <location>
        <begin position="1"/>
        <end position="20"/>
    </location>
</feature>
<evidence type="ECO:0000256" key="4">
    <source>
        <dbReference type="SAM" id="Coils"/>
    </source>
</evidence>
<feature type="domain" description="DNA endonuclease activator Ctp1 C-terminal" evidence="6">
    <location>
        <begin position="427"/>
        <end position="455"/>
    </location>
</feature>
<accession>A0A0K9PW39</accession>
<dbReference type="GO" id="GO:0005634">
    <property type="term" value="C:nucleus"/>
    <property type="evidence" value="ECO:0007669"/>
    <property type="project" value="UniProtKB-SubCell"/>
</dbReference>
<dbReference type="OrthoDB" id="5801062at2759"/>
<evidence type="ECO:0000256" key="3">
    <source>
        <dbReference type="ARBA" id="ARBA00023242"/>
    </source>
</evidence>
<dbReference type="InterPro" id="IPR013882">
    <property type="entry name" value="Ctp1_C"/>
</dbReference>
<dbReference type="STRING" id="29655.A0A0K9PW39"/>
<name>A0A0K9PW39_ZOSMR</name>
<evidence type="ECO:0000313" key="7">
    <source>
        <dbReference type="EMBL" id="KMZ73134.1"/>
    </source>
</evidence>
<keyword evidence="3" id="KW-0539">Nucleus</keyword>
<evidence type="ECO:0000256" key="5">
    <source>
        <dbReference type="SAM" id="MobiDB-lite"/>
    </source>
</evidence>
<feature type="coiled-coil region" evidence="4">
    <location>
        <begin position="76"/>
        <end position="138"/>
    </location>
</feature>
<dbReference type="Pfam" id="PF08573">
    <property type="entry name" value="SAE2"/>
    <property type="match status" value="1"/>
</dbReference>
<comment type="subcellular location">
    <subcellularLocation>
        <location evidence="1">Nucleus</location>
    </subcellularLocation>
</comment>
<protein>
    <recommendedName>
        <fullName evidence="6">DNA endonuclease activator Ctp1 C-terminal domain-containing protein</fullName>
    </recommendedName>
</protein>
<reference evidence="8" key="1">
    <citation type="journal article" date="2016" name="Nature">
        <title>The genome of the seagrass Zostera marina reveals angiosperm adaptation to the sea.</title>
        <authorList>
            <person name="Olsen J.L."/>
            <person name="Rouze P."/>
            <person name="Verhelst B."/>
            <person name="Lin Y.-C."/>
            <person name="Bayer T."/>
            <person name="Collen J."/>
            <person name="Dattolo E."/>
            <person name="De Paoli E."/>
            <person name="Dittami S."/>
            <person name="Maumus F."/>
            <person name="Michel G."/>
            <person name="Kersting A."/>
            <person name="Lauritano C."/>
            <person name="Lohaus R."/>
            <person name="Toepel M."/>
            <person name="Tonon T."/>
            <person name="Vanneste K."/>
            <person name="Amirebrahimi M."/>
            <person name="Brakel J."/>
            <person name="Bostroem C."/>
            <person name="Chovatia M."/>
            <person name="Grimwood J."/>
            <person name="Jenkins J.W."/>
            <person name="Jueterbock A."/>
            <person name="Mraz A."/>
            <person name="Stam W.T."/>
            <person name="Tice H."/>
            <person name="Bornberg-Bauer E."/>
            <person name="Green P.J."/>
            <person name="Pearson G.A."/>
            <person name="Procaccini G."/>
            <person name="Duarte C.M."/>
            <person name="Schmutz J."/>
            <person name="Reusch T.B.H."/>
            <person name="Van de Peer Y."/>
        </authorList>
    </citation>
    <scope>NUCLEOTIDE SEQUENCE [LARGE SCALE GENOMIC DNA]</scope>
    <source>
        <strain evidence="8">cv. Finnish</strain>
    </source>
</reference>
<dbReference type="PANTHER" id="PTHR15107">
    <property type="entry name" value="RETINOBLASTOMA BINDING PROTEIN 8"/>
    <property type="match status" value="1"/>
</dbReference>
<evidence type="ECO:0000259" key="6">
    <source>
        <dbReference type="Pfam" id="PF08573"/>
    </source>
</evidence>
<comment type="caution">
    <text evidence="7">The sequence shown here is derived from an EMBL/GenBank/DDBJ whole genome shotgun (WGS) entry which is preliminary data.</text>
</comment>
<evidence type="ECO:0000256" key="1">
    <source>
        <dbReference type="ARBA" id="ARBA00004123"/>
    </source>
</evidence>
<dbReference type="AlphaFoldDB" id="A0A0K9PW39"/>
<dbReference type="GO" id="GO:0006281">
    <property type="term" value="P:DNA repair"/>
    <property type="evidence" value="ECO:0007669"/>
    <property type="project" value="InterPro"/>
</dbReference>
<keyword evidence="4" id="KW-0175">Coiled coil</keyword>
<gene>
    <name evidence="7" type="ORF">ZOSMA_153G00260</name>
</gene>